<feature type="domain" description="Integrase catalytic" evidence="10">
    <location>
        <begin position="452"/>
        <end position="534"/>
    </location>
</feature>
<dbReference type="InterPro" id="IPR001584">
    <property type="entry name" value="Integrase_cat-core"/>
</dbReference>
<dbReference type="InterPro" id="IPR043502">
    <property type="entry name" value="DNA/RNA_pol_sf"/>
</dbReference>
<keyword evidence="6" id="KW-0479">Metal-binding</keyword>
<dbReference type="PROSITE" id="PS50158">
    <property type="entry name" value="ZF_CCHC"/>
    <property type="match status" value="1"/>
</dbReference>
<dbReference type="InterPro" id="IPR043128">
    <property type="entry name" value="Rev_trsase/Diguanyl_cyclase"/>
</dbReference>
<evidence type="ECO:0000313" key="12">
    <source>
        <dbReference type="Proteomes" id="UP001235939"/>
    </source>
</evidence>
<feature type="coiled-coil region" evidence="7">
    <location>
        <begin position="596"/>
        <end position="663"/>
    </location>
</feature>
<dbReference type="EC" id="2.7.7.49" evidence="1"/>
<evidence type="ECO:0000256" key="5">
    <source>
        <dbReference type="ARBA" id="ARBA00023268"/>
    </source>
</evidence>
<dbReference type="InterPro" id="IPR036397">
    <property type="entry name" value="RNaseH_sf"/>
</dbReference>
<name>A0ABY6LAP6_9ARAC</name>
<dbReference type="CDD" id="cd01647">
    <property type="entry name" value="RT_LTR"/>
    <property type="match status" value="1"/>
</dbReference>
<reference evidence="11 12" key="1">
    <citation type="submission" date="2022-01" db="EMBL/GenBank/DDBJ databases">
        <title>A chromosomal length assembly of Cordylochernes scorpioides.</title>
        <authorList>
            <person name="Zeh D."/>
            <person name="Zeh J."/>
        </authorList>
    </citation>
    <scope>NUCLEOTIDE SEQUENCE [LARGE SCALE GENOMIC DNA]</scope>
    <source>
        <strain evidence="11">IN4F17</strain>
        <tissue evidence="11">Whole Body</tissue>
    </source>
</reference>
<keyword evidence="7" id="KW-0175">Coiled coil</keyword>
<dbReference type="Gene3D" id="1.10.340.70">
    <property type="match status" value="1"/>
</dbReference>
<dbReference type="PANTHER" id="PTHR37984">
    <property type="entry name" value="PROTEIN CBG26694"/>
    <property type="match status" value="1"/>
</dbReference>
<evidence type="ECO:0000256" key="7">
    <source>
        <dbReference type="SAM" id="Coils"/>
    </source>
</evidence>
<evidence type="ECO:0000259" key="10">
    <source>
        <dbReference type="PROSITE" id="PS50994"/>
    </source>
</evidence>
<dbReference type="InterPro" id="IPR041588">
    <property type="entry name" value="Integrase_H2C2"/>
</dbReference>
<proteinExistence type="predicted"/>
<dbReference type="InterPro" id="IPR001878">
    <property type="entry name" value="Znf_CCHC"/>
</dbReference>
<keyword evidence="6" id="KW-0862">Zinc</keyword>
<accession>A0ABY6LAP6</accession>
<evidence type="ECO:0000256" key="6">
    <source>
        <dbReference type="PROSITE-ProRule" id="PRU00047"/>
    </source>
</evidence>
<gene>
    <name evidence="11" type="ORF">LAZ67_15000553</name>
</gene>
<evidence type="ECO:0000256" key="1">
    <source>
        <dbReference type="ARBA" id="ARBA00012493"/>
    </source>
</evidence>
<feature type="compositionally biased region" description="Polar residues" evidence="8">
    <location>
        <begin position="805"/>
        <end position="815"/>
    </location>
</feature>
<dbReference type="Pfam" id="PF00098">
    <property type="entry name" value="zf-CCHC"/>
    <property type="match status" value="1"/>
</dbReference>
<dbReference type="PANTHER" id="PTHR37984:SF5">
    <property type="entry name" value="PROTEIN NYNRIN-LIKE"/>
    <property type="match status" value="1"/>
</dbReference>
<dbReference type="SUPFAM" id="SSF53098">
    <property type="entry name" value="Ribonuclease H-like"/>
    <property type="match status" value="1"/>
</dbReference>
<dbReference type="InterPro" id="IPR012337">
    <property type="entry name" value="RNaseH-like_sf"/>
</dbReference>
<keyword evidence="3" id="KW-0378">Hydrolase</keyword>
<evidence type="ECO:0000256" key="3">
    <source>
        <dbReference type="ARBA" id="ARBA00022750"/>
    </source>
</evidence>
<dbReference type="Pfam" id="PF17919">
    <property type="entry name" value="RT_RNaseH_2"/>
    <property type="match status" value="1"/>
</dbReference>
<dbReference type="InterPro" id="IPR054465">
    <property type="entry name" value="Integrase_p58-like_C"/>
</dbReference>
<sequence>MQFSTCNPKPYYCCISSSINDLYSSPTDTIKSLKLYRLDTLILDIKNNQLNACKEFESYGVMRQSIKSITPSISKEISIPNERRQGITFYHPSRMDLIPDLLTPLIGRWVLGLSILPAAGRLHSLDRGKSSPGQTQDLPIKEQYELKQLLSNYYDIFSSKLSPTNLTKHEINIKDNNPIKHKPYRVSSAKRKIIEEQIQDMLHEGVIRPSSSPWAFPVKIVKKKDGSWRFRIDYRKLDDITVKDVYLIPRVDDVMDTLQGSKYFSAIDLKSEYWQVEIEEADKLKTAFTTCHGLYEFNVMPFGLCNAPATFERLMDNVLKRFANLADPLTKFTKKKTPFEWTEAQENSFNTLKKALLNPPVLAHFDPHAPTCIHTDALNVGLGAVLVQNIDGQEKQFRVISDHHALCWLKELRDPTGRLARWALKMQEYDFEVINKSGKKHLDADCLSRGLYLKLILKMYGVPRYLISDRGSQFKSKLLEEIMRINEVKHCFTKNYHPQTNGLTEHLNRTIINMLSMYMNVNHKNWDEILPFITPIHSIRHCKKQLDSRHSFFYMGGETHARGRRKIREVEERSYVVYSKQAAVSRGISSLNQETREALQAQNQETREAFQAQHQELKESLGLKFKCLEDEISAVKEDISSVKEEMKEEMASLEERLAAVETGHPRTPFDVVAQANGWNVRDNASFLAAALRGPAVEVLQMIPEQLRLDFNALIDALESRYVGKHYQQLYVVKFKNRLQDEKESLQDLVHDIRRLARLAYPTCPPEIQDFMAQHQFIDAIGDPEIQSDTDCWKCGQYGHMRRNCPENSKTTSAPNKNHGRQNDNADALSRRPCVSQSGHCARAEERFCVRQVTVQESNEVEEQHWTGQALRKAQHVAPYTPKTKSLWRLWNSLTLRDGVLYRKWESEDGKHESWKLVLPRSHVPLVLQEMHSSPTGDHFGIRKTLAKVRERFCWPGSRTDVEIWCINCTRCSVRKGPTPKSKEKVKIYNVGPPFERMLTVHQWARENLHFSSEKMKDRYNVKTSHKTFKEGEMVWLHNPQRKKGLSPKLQYQWEGPYKIIKCLNDVIYRIQKTRTSKPKVVHYNRLAPLRGSVPEQWTVRDDQTFKKNVEKSENNRLANLKRLRNRFVLAAFWPSVTVLERSTPGFIGRRNSCQREKKDKRSRTAAYRRCRLYFLEDSRRFYELLSPVLLLLSLTVLQLMSFTVKTYLETLKWEVLPNPPYSPDIASSDYYLFGSMQHGLADQHFSNYDVIKKKWIDEWIAAKEPVFPRWDTSFAREMGKGNG</sequence>
<dbReference type="SUPFAM" id="SSF56672">
    <property type="entry name" value="DNA/RNA polymerases"/>
    <property type="match status" value="1"/>
</dbReference>
<organism evidence="11 12">
    <name type="scientific">Cordylochernes scorpioides</name>
    <dbReference type="NCBI Taxonomy" id="51811"/>
    <lineage>
        <taxon>Eukaryota</taxon>
        <taxon>Metazoa</taxon>
        <taxon>Ecdysozoa</taxon>
        <taxon>Arthropoda</taxon>
        <taxon>Chelicerata</taxon>
        <taxon>Arachnida</taxon>
        <taxon>Pseudoscorpiones</taxon>
        <taxon>Cheliferoidea</taxon>
        <taxon>Chernetidae</taxon>
        <taxon>Cordylochernes</taxon>
    </lineage>
</organism>
<evidence type="ECO:0000256" key="4">
    <source>
        <dbReference type="ARBA" id="ARBA00023125"/>
    </source>
</evidence>
<dbReference type="Pfam" id="PF00078">
    <property type="entry name" value="RVT_1"/>
    <property type="match status" value="1"/>
</dbReference>
<evidence type="ECO:0000313" key="11">
    <source>
        <dbReference type="EMBL" id="UYV77341.1"/>
    </source>
</evidence>
<evidence type="ECO:0000259" key="9">
    <source>
        <dbReference type="PROSITE" id="PS50158"/>
    </source>
</evidence>
<dbReference type="SUPFAM" id="SSF57756">
    <property type="entry name" value="Retrovirus zinc finger-like domains"/>
    <property type="match status" value="1"/>
</dbReference>
<dbReference type="Pfam" id="PF17921">
    <property type="entry name" value="Integrase_H2C2"/>
    <property type="match status" value="1"/>
</dbReference>
<dbReference type="Gene3D" id="3.10.10.10">
    <property type="entry name" value="HIV Type 1 Reverse Transcriptase, subunit A, domain 1"/>
    <property type="match status" value="1"/>
</dbReference>
<dbReference type="InterPro" id="IPR000477">
    <property type="entry name" value="RT_dom"/>
</dbReference>
<keyword evidence="4" id="KW-0238">DNA-binding</keyword>
<evidence type="ECO:0000256" key="8">
    <source>
        <dbReference type="SAM" id="MobiDB-lite"/>
    </source>
</evidence>
<dbReference type="Gene3D" id="3.30.70.270">
    <property type="match status" value="1"/>
</dbReference>
<dbReference type="Pfam" id="PF22938">
    <property type="entry name" value="Integrase_p58_C"/>
    <property type="match status" value="1"/>
</dbReference>
<keyword evidence="3" id="KW-0064">Aspartyl protease</keyword>
<protein>
    <recommendedName>
        <fullName evidence="1">RNA-directed DNA polymerase</fullName>
        <ecNumber evidence="1">2.7.7.49</ecNumber>
    </recommendedName>
</protein>
<dbReference type="SMART" id="SM00343">
    <property type="entry name" value="ZnF_C2HC"/>
    <property type="match status" value="1"/>
</dbReference>
<dbReference type="Gene3D" id="3.30.420.10">
    <property type="entry name" value="Ribonuclease H-like superfamily/Ribonuclease H"/>
    <property type="match status" value="2"/>
</dbReference>
<feature type="region of interest" description="Disordered" evidence="8">
    <location>
        <begin position="803"/>
        <end position="830"/>
    </location>
</feature>
<keyword evidence="6" id="KW-0863">Zinc-finger</keyword>
<dbReference type="Proteomes" id="UP001235939">
    <property type="component" value="Chromosome 15"/>
</dbReference>
<dbReference type="InterPro" id="IPR041577">
    <property type="entry name" value="RT_RNaseH_2"/>
</dbReference>
<dbReference type="InterPro" id="IPR050951">
    <property type="entry name" value="Retrovirus_Pol_polyprotein"/>
</dbReference>
<dbReference type="EMBL" id="CP092877">
    <property type="protein sequence ID" value="UYV77341.1"/>
    <property type="molecule type" value="Genomic_DNA"/>
</dbReference>
<keyword evidence="5" id="KW-0511">Multifunctional enzyme</keyword>
<keyword evidence="2" id="KW-0645">Protease</keyword>
<evidence type="ECO:0000256" key="2">
    <source>
        <dbReference type="ARBA" id="ARBA00022670"/>
    </source>
</evidence>
<keyword evidence="12" id="KW-1185">Reference proteome</keyword>
<dbReference type="PROSITE" id="PS50994">
    <property type="entry name" value="INTEGRASE"/>
    <property type="match status" value="1"/>
</dbReference>
<feature type="domain" description="CCHC-type" evidence="9">
    <location>
        <begin position="791"/>
        <end position="806"/>
    </location>
</feature>
<dbReference type="Gene3D" id="4.10.60.10">
    <property type="entry name" value="Zinc finger, CCHC-type"/>
    <property type="match status" value="1"/>
</dbReference>
<dbReference type="InterPro" id="IPR036875">
    <property type="entry name" value="Znf_CCHC_sf"/>
</dbReference>